<protein>
    <submittedName>
        <fullName evidence="1">Uncharacterized protein</fullName>
    </submittedName>
</protein>
<dbReference type="Proteomes" id="UP000683925">
    <property type="component" value="Unassembled WGS sequence"/>
</dbReference>
<evidence type="ECO:0000313" key="2">
    <source>
        <dbReference type="Proteomes" id="UP000683925"/>
    </source>
</evidence>
<dbReference type="EMBL" id="CAJJDP010000039">
    <property type="protein sequence ID" value="CAD8160897.1"/>
    <property type="molecule type" value="Genomic_DNA"/>
</dbReference>
<accession>A0A8S1U9X8</accession>
<dbReference type="OrthoDB" id="306463at2759"/>
<proteinExistence type="predicted"/>
<dbReference type="OMA" id="GSICKCQ"/>
<evidence type="ECO:0000313" key="1">
    <source>
        <dbReference type="EMBL" id="CAD8160897.1"/>
    </source>
</evidence>
<gene>
    <name evidence="1" type="ORF">POCTA_138.1.T0390092</name>
</gene>
<keyword evidence="2" id="KW-1185">Reference proteome</keyword>
<comment type="caution">
    <text evidence="1">The sequence shown here is derived from an EMBL/GenBank/DDBJ whole genome shotgun (WGS) entry which is preliminary data.</text>
</comment>
<dbReference type="AlphaFoldDB" id="A0A8S1U9X8"/>
<reference evidence="1" key="1">
    <citation type="submission" date="2021-01" db="EMBL/GenBank/DDBJ databases">
        <authorList>
            <consortium name="Genoscope - CEA"/>
            <person name="William W."/>
        </authorList>
    </citation>
    <scope>NUCLEOTIDE SEQUENCE</scope>
</reference>
<organism evidence="1 2">
    <name type="scientific">Paramecium octaurelia</name>
    <dbReference type="NCBI Taxonomy" id="43137"/>
    <lineage>
        <taxon>Eukaryota</taxon>
        <taxon>Sar</taxon>
        <taxon>Alveolata</taxon>
        <taxon>Ciliophora</taxon>
        <taxon>Intramacronucleata</taxon>
        <taxon>Oligohymenophorea</taxon>
        <taxon>Peniculida</taxon>
        <taxon>Parameciidae</taxon>
        <taxon>Paramecium</taxon>
    </lineage>
</organism>
<sequence length="120" mass="14066">MGSICQCQTFDLKSCQNEITIASKNTKKQEQRTVKKKISTPYQDQNLKVFYIIYPKNEHDFVQLVKQLEVINKNEQYEIEEYCQVSQGSQIEEIESYFNLNGLSVGSFKQMHITSDKEQK</sequence>
<name>A0A8S1U9X8_PAROT</name>